<dbReference type="PROSITE" id="PS51677">
    <property type="entry name" value="NODB"/>
    <property type="match status" value="1"/>
</dbReference>
<proteinExistence type="predicted"/>
<keyword evidence="1" id="KW-0472">Membrane</keyword>
<dbReference type="PANTHER" id="PTHR10587">
    <property type="entry name" value="GLYCOSYL TRANSFERASE-RELATED"/>
    <property type="match status" value="1"/>
</dbReference>
<feature type="domain" description="NodB homology" evidence="2">
    <location>
        <begin position="45"/>
        <end position="227"/>
    </location>
</feature>
<reference evidence="3 4" key="1">
    <citation type="journal article" date="2015" name="Genome Announc.">
        <title>Expanding the biotechnology potential of lactobacilli through comparative genomics of 213 strains and associated genera.</title>
        <authorList>
            <person name="Sun Z."/>
            <person name="Harris H.M."/>
            <person name="McCann A."/>
            <person name="Guo C."/>
            <person name="Argimon S."/>
            <person name="Zhang W."/>
            <person name="Yang X."/>
            <person name="Jeffery I.B."/>
            <person name="Cooney J.C."/>
            <person name="Kagawa T.F."/>
            <person name="Liu W."/>
            <person name="Song Y."/>
            <person name="Salvetti E."/>
            <person name="Wrobel A."/>
            <person name="Rasinkangas P."/>
            <person name="Parkhill J."/>
            <person name="Rea M.C."/>
            <person name="O'Sullivan O."/>
            <person name="Ritari J."/>
            <person name="Douillard F.P."/>
            <person name="Paul Ross R."/>
            <person name="Yang R."/>
            <person name="Briner A.E."/>
            <person name="Felis G.E."/>
            <person name="de Vos W.M."/>
            <person name="Barrangou R."/>
            <person name="Klaenhammer T.R."/>
            <person name="Caufield P.W."/>
            <person name="Cui Y."/>
            <person name="Zhang H."/>
            <person name="O'Toole P.W."/>
        </authorList>
    </citation>
    <scope>NUCLEOTIDE SEQUENCE [LARGE SCALE GENOMIC DNA]</scope>
    <source>
        <strain evidence="3 4">DSM 22408</strain>
    </source>
</reference>
<dbReference type="GO" id="GO:0016810">
    <property type="term" value="F:hydrolase activity, acting on carbon-nitrogen (but not peptide) bonds"/>
    <property type="evidence" value="ECO:0007669"/>
    <property type="project" value="InterPro"/>
</dbReference>
<keyword evidence="1" id="KW-0812">Transmembrane</keyword>
<dbReference type="Proteomes" id="UP000051500">
    <property type="component" value="Unassembled WGS sequence"/>
</dbReference>
<comment type="caution">
    <text evidence="3">The sequence shown here is derived from an EMBL/GenBank/DDBJ whole genome shotgun (WGS) entry which is preliminary data.</text>
</comment>
<dbReference type="InterPro" id="IPR002509">
    <property type="entry name" value="NODB_dom"/>
</dbReference>
<dbReference type="eggNOG" id="COG0726">
    <property type="taxonomic scope" value="Bacteria"/>
</dbReference>
<evidence type="ECO:0000313" key="3">
    <source>
        <dbReference type="EMBL" id="KRN88819.1"/>
    </source>
</evidence>
<evidence type="ECO:0000313" key="4">
    <source>
        <dbReference type="Proteomes" id="UP000051500"/>
    </source>
</evidence>
<dbReference type="RefSeq" id="WP_027107222.1">
    <property type="nucleotide sequence ID" value="NZ_JQBZ01000025.1"/>
</dbReference>
<name>A0A0R2KHF0_9LACO</name>
<dbReference type="EMBL" id="JQBZ01000025">
    <property type="protein sequence ID" value="KRN88819.1"/>
    <property type="molecule type" value="Genomic_DNA"/>
</dbReference>
<dbReference type="OrthoDB" id="9812065at2"/>
<dbReference type="SUPFAM" id="SSF88713">
    <property type="entry name" value="Glycoside hydrolase/deacetylase"/>
    <property type="match status" value="1"/>
</dbReference>
<protein>
    <recommendedName>
        <fullName evidence="2">NodB homology domain-containing protein</fullName>
    </recommendedName>
</protein>
<dbReference type="CDD" id="cd10959">
    <property type="entry name" value="CE4_NodB_like_3"/>
    <property type="match status" value="1"/>
</dbReference>
<sequence>MSKHLTTIAKISAGVLATAALVYTGLPTAYYRGRQKLKKQSTTDKVVYLTFDDGPSQDTPALLALLEKYHVPASFFVVGDFVKDHPETILAMQKAGHAIGTHSKDHTNAMFFTPQQTVTDFAASQASLRAIGVEPHFYRPPWGQFNLLTAPVAHKAHTKIILWDVMAEDWRATSTVQQITHKLRKRVKPGSIICLHDGRGRNQAPKRTIAALEIFIPELLAQGYRFATVAEIE</sequence>
<evidence type="ECO:0000256" key="1">
    <source>
        <dbReference type="SAM" id="Phobius"/>
    </source>
</evidence>
<dbReference type="GO" id="GO:0005975">
    <property type="term" value="P:carbohydrate metabolic process"/>
    <property type="evidence" value="ECO:0007669"/>
    <property type="project" value="InterPro"/>
</dbReference>
<dbReference type="Pfam" id="PF01522">
    <property type="entry name" value="Polysacc_deac_1"/>
    <property type="match status" value="1"/>
</dbReference>
<dbReference type="InterPro" id="IPR050248">
    <property type="entry name" value="Polysacc_deacetylase_ArnD"/>
</dbReference>
<keyword evidence="1" id="KW-1133">Transmembrane helix</keyword>
<dbReference type="Gene3D" id="3.20.20.370">
    <property type="entry name" value="Glycoside hydrolase/deacetylase"/>
    <property type="match status" value="1"/>
</dbReference>
<gene>
    <name evidence="3" type="ORF">IV53_GL000789</name>
</gene>
<accession>A0A0R2KHF0</accession>
<organism evidence="3 4">
    <name type="scientific">Ligilactobacillus ceti DSM 22408</name>
    <dbReference type="NCBI Taxonomy" id="1122146"/>
    <lineage>
        <taxon>Bacteria</taxon>
        <taxon>Bacillati</taxon>
        <taxon>Bacillota</taxon>
        <taxon>Bacilli</taxon>
        <taxon>Lactobacillales</taxon>
        <taxon>Lactobacillaceae</taxon>
        <taxon>Ligilactobacillus</taxon>
    </lineage>
</organism>
<dbReference type="AlphaFoldDB" id="A0A0R2KHF0"/>
<evidence type="ECO:0000259" key="2">
    <source>
        <dbReference type="PROSITE" id="PS51677"/>
    </source>
</evidence>
<dbReference type="PATRIC" id="fig|1122146.4.peg.819"/>
<feature type="transmembrane region" description="Helical" evidence="1">
    <location>
        <begin position="12"/>
        <end position="31"/>
    </location>
</feature>
<dbReference type="STRING" id="1122146.IV53_GL000789"/>
<keyword evidence="4" id="KW-1185">Reference proteome</keyword>
<dbReference type="InterPro" id="IPR011330">
    <property type="entry name" value="Glyco_hydro/deAcase_b/a-brl"/>
</dbReference>